<evidence type="ECO:0000313" key="1">
    <source>
        <dbReference type="EMBL" id="WXB14048.1"/>
    </source>
</evidence>
<dbReference type="SUPFAM" id="SSF63829">
    <property type="entry name" value="Calcium-dependent phosphotriesterase"/>
    <property type="match status" value="1"/>
</dbReference>
<dbReference type="InterPro" id="IPR011990">
    <property type="entry name" value="TPR-like_helical_dom_sf"/>
</dbReference>
<sequence>MRTIMALRHPVSTARPRSSSLPTRFALLSALLLTLGFAACAHHDASRSSSDAAGHAAIAAPPTRKVRGGEPDFAAFERHAGEAWALYRKHDDRGAMRAYERALGAKPDDEQVLYRLAAASLRAGETAAARRWLGRLADTGSDLVPTLDQFQALETDAEFRAIAARMIAQAARHRRAAFAFRVPERGLLAEAIAYDPVEPAFYVGSATRRKIVKYAPGNAPRDFVSARPDLDAIGGIRVDASRRRLWAVSGTDPRMDGFNAAEAERNALAELDLGTGALVGLYRLDAPGEHGLNDVAVDAKGRPFATDTSSGQIYTMNEGQRALVPLFDVPPFAGPNGIAFDDQGTTLFVADATGLHRIDVAARKTRRLAQPTNVALGFIDGLYFARTARGPRLLGVQSGAGPGRVVSVSLNAALDEVTGLEILESNHPSFDGPTTGAIVGPWLYIIANSQLWVPREPRETIVLKVPLDPSTPAR</sequence>
<name>A0ABZ2LT04_9BACT</name>
<accession>A0ABZ2LT04</accession>
<dbReference type="Proteomes" id="UP001370348">
    <property type="component" value="Chromosome"/>
</dbReference>
<dbReference type="EMBL" id="CP089984">
    <property type="protein sequence ID" value="WXB14048.1"/>
    <property type="molecule type" value="Genomic_DNA"/>
</dbReference>
<reference evidence="1 2" key="1">
    <citation type="submission" date="2021-12" db="EMBL/GenBank/DDBJ databases">
        <title>Discovery of the Pendulisporaceae a myxobacterial family with distinct sporulation behavior and unique specialized metabolism.</title>
        <authorList>
            <person name="Garcia R."/>
            <person name="Popoff A."/>
            <person name="Bader C.D."/>
            <person name="Loehr J."/>
            <person name="Walesch S."/>
            <person name="Walt C."/>
            <person name="Boldt J."/>
            <person name="Bunk B."/>
            <person name="Haeckl F.J.F.P.J."/>
            <person name="Gunesch A.P."/>
            <person name="Birkelbach J."/>
            <person name="Nuebel U."/>
            <person name="Pietschmann T."/>
            <person name="Bach T."/>
            <person name="Mueller R."/>
        </authorList>
    </citation>
    <scope>NUCLEOTIDE SEQUENCE [LARGE SCALE GENOMIC DNA]</scope>
    <source>
        <strain evidence="1 2">MSr11954</strain>
    </source>
</reference>
<dbReference type="InterPro" id="IPR011042">
    <property type="entry name" value="6-blade_b-propeller_TolB-like"/>
</dbReference>
<dbReference type="SUPFAM" id="SSF48452">
    <property type="entry name" value="TPR-like"/>
    <property type="match status" value="1"/>
</dbReference>
<organism evidence="1 2">
    <name type="scientific">Pendulispora albinea</name>
    <dbReference type="NCBI Taxonomy" id="2741071"/>
    <lineage>
        <taxon>Bacteria</taxon>
        <taxon>Pseudomonadati</taxon>
        <taxon>Myxococcota</taxon>
        <taxon>Myxococcia</taxon>
        <taxon>Myxococcales</taxon>
        <taxon>Sorangiineae</taxon>
        <taxon>Pendulisporaceae</taxon>
        <taxon>Pendulispora</taxon>
    </lineage>
</organism>
<keyword evidence="2" id="KW-1185">Reference proteome</keyword>
<dbReference type="Pfam" id="PF14559">
    <property type="entry name" value="TPR_19"/>
    <property type="match status" value="1"/>
</dbReference>
<evidence type="ECO:0000313" key="2">
    <source>
        <dbReference type="Proteomes" id="UP001370348"/>
    </source>
</evidence>
<dbReference type="Gene3D" id="2.120.10.30">
    <property type="entry name" value="TolB, C-terminal domain"/>
    <property type="match status" value="1"/>
</dbReference>
<dbReference type="Gene3D" id="1.25.40.10">
    <property type="entry name" value="Tetratricopeptide repeat domain"/>
    <property type="match status" value="1"/>
</dbReference>
<gene>
    <name evidence="1" type="ORF">LZC94_40245</name>
</gene>
<proteinExistence type="predicted"/>
<protein>
    <submittedName>
        <fullName evidence="1">Tetratricopeptide repeat protein</fullName>
    </submittedName>
</protein>
<dbReference type="RefSeq" id="WP_394823666.1">
    <property type="nucleotide sequence ID" value="NZ_CP089984.1"/>
</dbReference>